<proteinExistence type="predicted"/>
<comment type="caution">
    <text evidence="1">The sequence shown here is derived from an EMBL/GenBank/DDBJ whole genome shotgun (WGS) entry which is preliminary data.</text>
</comment>
<dbReference type="EMBL" id="JAVHJL010000001">
    <property type="protein sequence ID" value="KAK6511293.1"/>
    <property type="molecule type" value="Genomic_DNA"/>
</dbReference>
<evidence type="ECO:0000313" key="2">
    <source>
        <dbReference type="Proteomes" id="UP001370758"/>
    </source>
</evidence>
<keyword evidence="2" id="KW-1185">Reference proteome</keyword>
<dbReference type="AlphaFoldDB" id="A0AAV9WM04"/>
<accession>A0AAV9WM04</accession>
<reference evidence="1 2" key="1">
    <citation type="submission" date="2023-08" db="EMBL/GenBank/DDBJ databases">
        <authorList>
            <person name="Palmer J.M."/>
        </authorList>
    </citation>
    <scope>NUCLEOTIDE SEQUENCE [LARGE SCALE GENOMIC DNA]</scope>
    <source>
        <strain evidence="1 2">TWF481</strain>
    </source>
</reference>
<name>A0AAV9WM04_9PEZI</name>
<organism evidence="1 2">
    <name type="scientific">Arthrobotrys musiformis</name>
    <dbReference type="NCBI Taxonomy" id="47236"/>
    <lineage>
        <taxon>Eukaryota</taxon>
        <taxon>Fungi</taxon>
        <taxon>Dikarya</taxon>
        <taxon>Ascomycota</taxon>
        <taxon>Pezizomycotina</taxon>
        <taxon>Orbiliomycetes</taxon>
        <taxon>Orbiliales</taxon>
        <taxon>Orbiliaceae</taxon>
        <taxon>Arthrobotrys</taxon>
    </lineage>
</organism>
<gene>
    <name evidence="1" type="ORF">TWF481_000214</name>
</gene>
<evidence type="ECO:0000313" key="1">
    <source>
        <dbReference type="EMBL" id="KAK6511293.1"/>
    </source>
</evidence>
<dbReference type="Proteomes" id="UP001370758">
    <property type="component" value="Unassembled WGS sequence"/>
</dbReference>
<sequence length="571" mass="66006">MAFTTGAYFIARNDFLKNWIVHEKHTGLPMQNSIQPSGLRQDLEQHFRFGSYGTRDGEKLANPAADLFLAINSFYSKRKGNRRGPSEYDWDPEIHHKAILDDTAGSHSGVRVISKIRSKDEYQLAMSTTLKHISIVKLPENFNHNTLGDIIWVSWQDNFFEVYYFSILDLSTESVNILREFYEDPEYKLSYNELYFCDYRAFEYPKNFGLRAAKSKTTPLVGITNFTNQRLSFIIAGVREIRAILSMLQKYVSYMKEEDMNRHEIHKVVVRWIRSSDKDPVPQLFVILKGKSDHHDLTLINSQLWDPIFTNSMAVGMPLALTLSAAGAWNRGDLPVTNFKAEYYVTEALNIPDDQTDLDEMPQLSWYYQSRPQSYDFTGRGFLANYEITITSKKEIQLEFFSDGLKGQPLHERLVRISQVYFESWTRYLRYMNIDIIAEQKKKYLRWAPNSVNILSVCDETHAVIQNVWRLHRELESSSVQGEASGQSDPREIPPVKLDIFFLEHQSPSRTHNDVIAILLGTIEIGGVAMMLNNYPAMFLWAVIDRILVTQTENGGPISVSVIFQTRIRIR</sequence>
<protein>
    <submittedName>
        <fullName evidence="1">Uncharacterized protein</fullName>
    </submittedName>
</protein>